<dbReference type="EnsemblPlants" id="AVESA.00010b.r2.1DG0180530.1">
    <property type="protein sequence ID" value="AVESA.00010b.r2.1DG0180530.1.CDS.1"/>
    <property type="gene ID" value="AVESA.00010b.r2.1DG0180530"/>
</dbReference>
<dbReference type="Proteomes" id="UP001732700">
    <property type="component" value="Chromosome 1D"/>
</dbReference>
<reference evidence="1" key="2">
    <citation type="submission" date="2025-09" db="UniProtKB">
        <authorList>
            <consortium name="EnsemblPlants"/>
        </authorList>
    </citation>
    <scope>IDENTIFICATION</scope>
</reference>
<keyword evidence="2" id="KW-1185">Reference proteome</keyword>
<accession>A0ACD5U5P6</accession>
<proteinExistence type="predicted"/>
<evidence type="ECO:0000313" key="1">
    <source>
        <dbReference type="EnsemblPlants" id="AVESA.00010b.r2.1DG0180530.1.CDS.1"/>
    </source>
</evidence>
<sequence length="917" mass="103730">MAEGVVGMLIAKLGVALAKETVIFGVSLFCKEVSALKGLFGEIREAKEELESMQAYLQGAERFRGTDETTGIFVKKIRGLSFEIENVVDEFTYKLEDKYGGFAAKMRKRMERVKTWRRLALKIQEIKRRLKVADERKLRYDTRGTEKNAESSGGRSMIVDQQASYFIREDFLVGIEENKKVLMQWLVEDLEQQSIVATVWGMGGVGKTTLVSHVYNVMKQGFDTAAWITVSSNYQVEAMLKIIAKELGIAGDVSSMSKRVLIEAIHTYLQGKTYILILDDVWSVDVWFSIRDAFPTGTVGRFVITSRIHEVALLATRNCIVEVEPLEDHNSWQLFCKEVFWKNQNKECPEELEHLAHMFVGKCSGLPIAIASIGRLLSCKRPTYSDWENVYKELELQLTNSVILNVNVILKVSFEHLPYDLKNCFLHCALFPEDYPIKRRRVMRQWIAAGYIRQKGNKTLEEVAEGYLTELVHRSLLKVVKWNVAGRLKCCQMHDVVRLLALSKAKEECFGRVYDGSVPFYAEGTRRISVQSVNLEQLSRSSGTRFHALHVFGRYIDIDMLKPILASSIFLSTLDLQGTRISMLPNEIFNLFNLRYLGIRNTDIRSLPEAIGRLQNLEVLDALDAKLLHLPNSIVKLQKLRYLYACTVGREAEIKPFGGVKVPNGIGRLTALQALQSVMASSEIMAEIGALTELRTFGVCNVKSEHSADLSSAINKMTNLIHLEITTRGEEVLQLEGLHLPQTLSKLGLEGQLEEKSIPRVLSSWSYLNSLTWLHLAFSKIAEESFPSLFMLSGLCTLVLTNAFEGKQLHFCAGSFPKLQFLAILDAPNLNQAEVEDGAMPSLVELVFRDCPELKFLPHGMEHLMALQKMHLIETSEELVEKLRQKNEQNECSEGLMKISKRATLRVIQNGLLETIK</sequence>
<organism evidence="1 2">
    <name type="scientific">Avena sativa</name>
    <name type="common">Oat</name>
    <dbReference type="NCBI Taxonomy" id="4498"/>
    <lineage>
        <taxon>Eukaryota</taxon>
        <taxon>Viridiplantae</taxon>
        <taxon>Streptophyta</taxon>
        <taxon>Embryophyta</taxon>
        <taxon>Tracheophyta</taxon>
        <taxon>Spermatophyta</taxon>
        <taxon>Magnoliopsida</taxon>
        <taxon>Liliopsida</taxon>
        <taxon>Poales</taxon>
        <taxon>Poaceae</taxon>
        <taxon>BOP clade</taxon>
        <taxon>Pooideae</taxon>
        <taxon>Poodae</taxon>
        <taxon>Poeae</taxon>
        <taxon>Poeae Chloroplast Group 1 (Aveneae type)</taxon>
        <taxon>Aveninae</taxon>
        <taxon>Avena</taxon>
    </lineage>
</organism>
<protein>
    <submittedName>
        <fullName evidence="1">Uncharacterized protein</fullName>
    </submittedName>
</protein>
<name>A0ACD5U5P6_AVESA</name>
<evidence type="ECO:0000313" key="2">
    <source>
        <dbReference type="Proteomes" id="UP001732700"/>
    </source>
</evidence>
<reference evidence="1" key="1">
    <citation type="submission" date="2021-05" db="EMBL/GenBank/DDBJ databases">
        <authorList>
            <person name="Scholz U."/>
            <person name="Mascher M."/>
            <person name="Fiebig A."/>
        </authorList>
    </citation>
    <scope>NUCLEOTIDE SEQUENCE [LARGE SCALE GENOMIC DNA]</scope>
</reference>